<keyword evidence="2" id="KW-0378">Hydrolase</keyword>
<dbReference type="STRING" id="180498.A0A067L5L1"/>
<proteinExistence type="inferred from homology"/>
<protein>
    <submittedName>
        <fullName evidence="4">Uncharacterized protein</fullName>
    </submittedName>
</protein>
<dbReference type="Gene3D" id="3.40.50.1110">
    <property type="entry name" value="SGNH hydrolase"/>
    <property type="match status" value="1"/>
</dbReference>
<dbReference type="OrthoDB" id="10591416at2759"/>
<comment type="similarity">
    <text evidence="1">Belongs to the 'GDSL' lipolytic enzyme family.</text>
</comment>
<dbReference type="Proteomes" id="UP000027138">
    <property type="component" value="Unassembled WGS sequence"/>
</dbReference>
<dbReference type="InterPro" id="IPR001087">
    <property type="entry name" value="GDSL"/>
</dbReference>
<reference evidence="4 5" key="1">
    <citation type="journal article" date="2014" name="PLoS ONE">
        <title>Global Analysis of Gene Expression Profiles in Physic Nut (Jatropha curcas L.) Seedlings Exposed to Salt Stress.</title>
        <authorList>
            <person name="Zhang L."/>
            <person name="Zhang C."/>
            <person name="Wu P."/>
            <person name="Chen Y."/>
            <person name="Li M."/>
            <person name="Jiang H."/>
            <person name="Wu G."/>
        </authorList>
    </citation>
    <scope>NUCLEOTIDE SEQUENCE [LARGE SCALE GENOMIC DNA]</scope>
    <source>
        <strain evidence="5">cv. GZQX0401</strain>
        <tissue evidence="4">Young leaves</tissue>
    </source>
</reference>
<dbReference type="GO" id="GO:0016042">
    <property type="term" value="P:lipid catabolic process"/>
    <property type="evidence" value="ECO:0007669"/>
    <property type="project" value="UniProtKB-KW"/>
</dbReference>
<accession>A0A067L5L1</accession>
<evidence type="ECO:0000256" key="2">
    <source>
        <dbReference type="ARBA" id="ARBA00022801"/>
    </source>
</evidence>
<dbReference type="EMBL" id="KK914259">
    <property type="protein sequence ID" value="KDP43726.1"/>
    <property type="molecule type" value="Genomic_DNA"/>
</dbReference>
<dbReference type="SUPFAM" id="SSF52266">
    <property type="entry name" value="SGNH hydrolase"/>
    <property type="match status" value="1"/>
</dbReference>
<gene>
    <name evidence="4" type="ORF">JCGZ_22353</name>
</gene>
<dbReference type="PANTHER" id="PTHR45648:SF180">
    <property type="entry name" value="OS04G0561800 PROTEIN"/>
    <property type="match status" value="1"/>
</dbReference>
<evidence type="ECO:0000313" key="4">
    <source>
        <dbReference type="EMBL" id="KDP43726.1"/>
    </source>
</evidence>
<evidence type="ECO:0000256" key="3">
    <source>
        <dbReference type="ARBA" id="ARBA00022963"/>
    </source>
</evidence>
<dbReference type="InterPro" id="IPR036514">
    <property type="entry name" value="SGNH_hydro_sf"/>
</dbReference>
<evidence type="ECO:0000256" key="1">
    <source>
        <dbReference type="ARBA" id="ARBA00008668"/>
    </source>
</evidence>
<organism evidence="4 5">
    <name type="scientific">Jatropha curcas</name>
    <name type="common">Barbados nut</name>
    <dbReference type="NCBI Taxonomy" id="180498"/>
    <lineage>
        <taxon>Eukaryota</taxon>
        <taxon>Viridiplantae</taxon>
        <taxon>Streptophyta</taxon>
        <taxon>Embryophyta</taxon>
        <taxon>Tracheophyta</taxon>
        <taxon>Spermatophyta</taxon>
        <taxon>Magnoliopsida</taxon>
        <taxon>eudicotyledons</taxon>
        <taxon>Gunneridae</taxon>
        <taxon>Pentapetalae</taxon>
        <taxon>rosids</taxon>
        <taxon>fabids</taxon>
        <taxon>Malpighiales</taxon>
        <taxon>Euphorbiaceae</taxon>
        <taxon>Crotonoideae</taxon>
        <taxon>Jatropheae</taxon>
        <taxon>Jatropha</taxon>
    </lineage>
</organism>
<dbReference type="AlphaFoldDB" id="A0A067L5L1"/>
<sequence>MGMESSVPPVFIFGDSTTDVARLIGHKRSPPPFIALLQKGVKPYFKRNVLRGANFASGGAGLLDFTGRQFGKVVTMREQVEQFAIVCNNITQVMGQSAEKVISNSLIFISIGSNDIFDYLLFNETYDMDYFITTVMQSYQTHLTVSRMPYQLVVDMDLLEHNHHVYQMSPYATTGMTTSGGIGTIQVKLVVKC</sequence>
<keyword evidence="3" id="KW-0443">Lipid metabolism</keyword>
<evidence type="ECO:0000313" key="5">
    <source>
        <dbReference type="Proteomes" id="UP000027138"/>
    </source>
</evidence>
<dbReference type="Pfam" id="PF00657">
    <property type="entry name" value="Lipase_GDSL"/>
    <property type="match status" value="1"/>
</dbReference>
<name>A0A067L5L1_JATCU</name>
<dbReference type="InterPro" id="IPR051058">
    <property type="entry name" value="GDSL_Est/Lipase"/>
</dbReference>
<keyword evidence="3" id="KW-0442">Lipid degradation</keyword>
<keyword evidence="5" id="KW-1185">Reference proteome</keyword>
<dbReference type="PANTHER" id="PTHR45648">
    <property type="entry name" value="GDSL LIPASE/ACYLHYDROLASE FAMILY PROTEIN (AFU_ORTHOLOGUE AFUA_4G14700)"/>
    <property type="match status" value="1"/>
</dbReference>
<dbReference type="GO" id="GO:0016788">
    <property type="term" value="F:hydrolase activity, acting on ester bonds"/>
    <property type="evidence" value="ECO:0007669"/>
    <property type="project" value="InterPro"/>
</dbReference>